<dbReference type="EC" id="2.3.1.191" evidence="7"/>
<evidence type="ECO:0000256" key="7">
    <source>
        <dbReference type="HAMAP-Rule" id="MF_00523"/>
    </source>
</evidence>
<reference evidence="9 10" key="1">
    <citation type="submission" date="2019-04" db="EMBL/GenBank/DDBJ databases">
        <title>Geobacter oryzae sp. nov., ferric-reducing bacteria isolated from paddy soil.</title>
        <authorList>
            <person name="Xu Z."/>
            <person name="Masuda Y."/>
            <person name="Itoh H."/>
            <person name="Senoo K."/>
        </authorList>
    </citation>
    <scope>NUCLEOTIDE SEQUENCE [LARGE SCALE GENOMIC DNA]</scope>
    <source>
        <strain evidence="9 10">Red111</strain>
    </source>
</reference>
<dbReference type="PANTHER" id="PTHR43378">
    <property type="entry name" value="UDP-3-O-ACYLGLUCOSAMINE N-ACYLTRANSFERASE"/>
    <property type="match status" value="1"/>
</dbReference>
<keyword evidence="5 7" id="KW-0443">Lipid metabolism</keyword>
<dbReference type="NCBIfam" id="NF002060">
    <property type="entry name" value="PRK00892.1"/>
    <property type="match status" value="1"/>
</dbReference>
<feature type="domain" description="UDP-3-O-[3-hydroxymyristoyl] glucosamine N-acyltransferase non-repeat region" evidence="8">
    <location>
        <begin position="21"/>
        <end position="87"/>
    </location>
</feature>
<keyword evidence="3 7" id="KW-0808">Transferase</keyword>
<dbReference type="InterPro" id="IPR007691">
    <property type="entry name" value="LpxD"/>
</dbReference>
<gene>
    <name evidence="7 9" type="primary">lpxD</name>
    <name evidence="9" type="ORF">E4633_19925</name>
</gene>
<dbReference type="CDD" id="cd03352">
    <property type="entry name" value="LbH_LpxD"/>
    <property type="match status" value="1"/>
</dbReference>
<evidence type="ECO:0000313" key="10">
    <source>
        <dbReference type="Proteomes" id="UP000306416"/>
    </source>
</evidence>
<dbReference type="Pfam" id="PF14602">
    <property type="entry name" value="Hexapep_2"/>
    <property type="match status" value="1"/>
</dbReference>
<proteinExistence type="inferred from homology"/>
<keyword evidence="1 7" id="KW-0444">Lipid biosynthesis</keyword>
<keyword evidence="6 7" id="KW-0012">Acyltransferase</keyword>
<dbReference type="Gene3D" id="3.40.1390.10">
    <property type="entry name" value="MurE/MurF, N-terminal domain"/>
    <property type="match status" value="1"/>
</dbReference>
<dbReference type="InterPro" id="IPR001451">
    <property type="entry name" value="Hexapep"/>
</dbReference>
<dbReference type="RefSeq" id="WP_135873035.1">
    <property type="nucleotide sequence ID" value="NZ_SRSC01000006.1"/>
</dbReference>
<evidence type="ECO:0000256" key="3">
    <source>
        <dbReference type="ARBA" id="ARBA00022679"/>
    </source>
</evidence>
<dbReference type="GO" id="GO:0016020">
    <property type="term" value="C:membrane"/>
    <property type="evidence" value="ECO:0007669"/>
    <property type="project" value="GOC"/>
</dbReference>
<keyword evidence="10" id="KW-1185">Reference proteome</keyword>
<dbReference type="Pfam" id="PF04613">
    <property type="entry name" value="LpxD"/>
    <property type="match status" value="1"/>
</dbReference>
<comment type="caution">
    <text evidence="9">The sequence shown here is derived from an EMBL/GenBank/DDBJ whole genome shotgun (WGS) entry which is preliminary data.</text>
</comment>
<evidence type="ECO:0000313" key="9">
    <source>
        <dbReference type="EMBL" id="TGU70073.1"/>
    </source>
</evidence>
<accession>A0A4S1CAC4</accession>
<dbReference type="Gene3D" id="2.160.10.10">
    <property type="entry name" value="Hexapeptide repeat proteins"/>
    <property type="match status" value="1"/>
</dbReference>
<evidence type="ECO:0000256" key="6">
    <source>
        <dbReference type="ARBA" id="ARBA00023315"/>
    </source>
</evidence>
<dbReference type="PROSITE" id="PS00101">
    <property type="entry name" value="HEXAPEP_TRANSFERASES"/>
    <property type="match status" value="2"/>
</dbReference>
<dbReference type="Pfam" id="PF00132">
    <property type="entry name" value="Hexapep"/>
    <property type="match status" value="3"/>
</dbReference>
<protein>
    <recommendedName>
        <fullName evidence="7">UDP-3-O-acylglucosamine N-acyltransferase</fullName>
        <ecNumber evidence="7">2.3.1.191</ecNumber>
    </recommendedName>
</protein>
<dbReference type="EMBL" id="SRSC01000006">
    <property type="protein sequence ID" value="TGU70073.1"/>
    <property type="molecule type" value="Genomic_DNA"/>
</dbReference>
<comment type="subunit">
    <text evidence="7">Homotrimer.</text>
</comment>
<dbReference type="InterPro" id="IPR018357">
    <property type="entry name" value="Hexapep_transf_CS"/>
</dbReference>
<keyword evidence="2 7" id="KW-0441">Lipid A biosynthesis</keyword>
<feature type="active site" description="Proton acceptor" evidence="7">
    <location>
        <position position="237"/>
    </location>
</feature>
<dbReference type="InterPro" id="IPR020573">
    <property type="entry name" value="UDP_GlcNAc_AcTrfase_non-rep"/>
</dbReference>
<dbReference type="Proteomes" id="UP000306416">
    <property type="component" value="Unassembled WGS sequence"/>
</dbReference>
<dbReference type="NCBIfam" id="TIGR01853">
    <property type="entry name" value="lipid_A_lpxD"/>
    <property type="match status" value="1"/>
</dbReference>
<dbReference type="PANTHER" id="PTHR43378:SF2">
    <property type="entry name" value="UDP-3-O-ACYLGLUCOSAMINE N-ACYLTRANSFERASE 1, MITOCHONDRIAL-RELATED"/>
    <property type="match status" value="1"/>
</dbReference>
<evidence type="ECO:0000259" key="8">
    <source>
        <dbReference type="Pfam" id="PF04613"/>
    </source>
</evidence>
<dbReference type="SUPFAM" id="SSF51161">
    <property type="entry name" value="Trimeric LpxA-like enzymes"/>
    <property type="match status" value="1"/>
</dbReference>
<comment type="function">
    <text evidence="7">Catalyzes the N-acylation of UDP-3-O-acylglucosamine using 3-hydroxyacyl-ACP as the acyl donor. Is involved in the biosynthesis of lipid A, a phosphorylated glycolipid that anchors the lipopolysaccharide to the outer membrane of the cell.</text>
</comment>
<evidence type="ECO:0000256" key="5">
    <source>
        <dbReference type="ARBA" id="ARBA00023098"/>
    </source>
</evidence>
<dbReference type="InterPro" id="IPR011004">
    <property type="entry name" value="Trimer_LpxA-like_sf"/>
</dbReference>
<evidence type="ECO:0000256" key="1">
    <source>
        <dbReference type="ARBA" id="ARBA00022516"/>
    </source>
</evidence>
<dbReference type="GO" id="GO:0016410">
    <property type="term" value="F:N-acyltransferase activity"/>
    <property type="evidence" value="ECO:0007669"/>
    <property type="project" value="InterPro"/>
</dbReference>
<dbReference type="AlphaFoldDB" id="A0A4S1CAC4"/>
<comment type="pathway">
    <text evidence="7">Bacterial outer membrane biogenesis; LPS lipid A biosynthesis.</text>
</comment>
<dbReference type="UniPathway" id="UPA00973"/>
<comment type="catalytic activity">
    <reaction evidence="7">
        <text>a UDP-3-O-[(3R)-3-hydroxyacyl]-alpha-D-glucosamine + a (3R)-hydroxyacyl-[ACP] = a UDP-2-N,3-O-bis[(3R)-3-hydroxyacyl]-alpha-D-glucosamine + holo-[ACP] + H(+)</text>
        <dbReference type="Rhea" id="RHEA:53836"/>
        <dbReference type="Rhea" id="RHEA-COMP:9685"/>
        <dbReference type="Rhea" id="RHEA-COMP:9945"/>
        <dbReference type="ChEBI" id="CHEBI:15378"/>
        <dbReference type="ChEBI" id="CHEBI:64479"/>
        <dbReference type="ChEBI" id="CHEBI:78827"/>
        <dbReference type="ChEBI" id="CHEBI:137740"/>
        <dbReference type="ChEBI" id="CHEBI:137748"/>
        <dbReference type="EC" id="2.3.1.191"/>
    </reaction>
</comment>
<sequence length="346" mass="36190">MKKTLREIAEYLGGTVSGDGDVLIGGLGTLDDAGEGQLTFLANPKYASKVATTGASAVLMGTGGNTHGKNAIFHANPYLAFAKLLTLFYTQPAPRLGVLPGAFVAPGAKIGQEVTIYPGATVGPGVTVGDRVTLYPGVVLYPGSSVGDDVTLYANVSVRERCRIGNRVIIHDGTVIGSDGFGYAPDGSSWYKIPQIGIVVVEDDVEIGSNAVIDRAALEVTRIRRGTKIDNLVQIGHNCVIGEDCMIVSQVGVSGSTQLGNHVILGGQVGVAGHIKIGDNVMVGAKSGVAGNLEPNQVLSGIPVMPHREWLKSSNLLPKLPEFRKTLNTLEKRVAELEAKLAEKGE</sequence>
<keyword evidence="4 7" id="KW-0677">Repeat</keyword>
<dbReference type="GO" id="GO:0103118">
    <property type="term" value="F:UDP-3-O-[(3R)-3-hydroxyacyl]-glucosamine N-acyltransferase activity"/>
    <property type="evidence" value="ECO:0007669"/>
    <property type="project" value="UniProtKB-EC"/>
</dbReference>
<dbReference type="GO" id="GO:0009245">
    <property type="term" value="P:lipid A biosynthetic process"/>
    <property type="evidence" value="ECO:0007669"/>
    <property type="project" value="UniProtKB-UniRule"/>
</dbReference>
<evidence type="ECO:0000256" key="4">
    <source>
        <dbReference type="ARBA" id="ARBA00022737"/>
    </source>
</evidence>
<evidence type="ECO:0000256" key="2">
    <source>
        <dbReference type="ARBA" id="ARBA00022556"/>
    </source>
</evidence>
<comment type="similarity">
    <text evidence="7">Belongs to the transferase hexapeptide repeat family. LpxD subfamily.</text>
</comment>
<organism evidence="9 10">
    <name type="scientific">Geomonas terrae</name>
    <dbReference type="NCBI Taxonomy" id="2562681"/>
    <lineage>
        <taxon>Bacteria</taxon>
        <taxon>Pseudomonadati</taxon>
        <taxon>Thermodesulfobacteriota</taxon>
        <taxon>Desulfuromonadia</taxon>
        <taxon>Geobacterales</taxon>
        <taxon>Geobacteraceae</taxon>
        <taxon>Geomonas</taxon>
    </lineage>
</organism>
<dbReference type="HAMAP" id="MF_00523">
    <property type="entry name" value="LpxD"/>
    <property type="match status" value="1"/>
</dbReference>
<name>A0A4S1CAC4_9BACT</name>